<evidence type="ECO:0000259" key="1">
    <source>
        <dbReference type="PROSITE" id="PS50879"/>
    </source>
</evidence>
<reference evidence="2 3" key="1">
    <citation type="journal article" date="2019" name="Sci. Rep.">
        <title>Orb-weaving spider Araneus ventricosus genome elucidates the spidroin gene catalogue.</title>
        <authorList>
            <person name="Kono N."/>
            <person name="Nakamura H."/>
            <person name="Ohtoshi R."/>
            <person name="Moran D.A.P."/>
            <person name="Shinohara A."/>
            <person name="Yoshida Y."/>
            <person name="Fujiwara M."/>
            <person name="Mori M."/>
            <person name="Tomita M."/>
            <person name="Arakawa K."/>
        </authorList>
    </citation>
    <scope>NUCLEOTIDE SEQUENCE [LARGE SCALE GENOMIC DNA]</scope>
</reference>
<accession>A0A4Y2NSD3</accession>
<dbReference type="Pfam" id="PF00075">
    <property type="entry name" value="RNase_H"/>
    <property type="match status" value="1"/>
</dbReference>
<feature type="domain" description="RNase H type-1" evidence="1">
    <location>
        <begin position="1"/>
        <end position="41"/>
    </location>
</feature>
<evidence type="ECO:0000313" key="2">
    <source>
        <dbReference type="EMBL" id="GBN42458.1"/>
    </source>
</evidence>
<dbReference type="GO" id="GO:0003676">
    <property type="term" value="F:nucleic acid binding"/>
    <property type="evidence" value="ECO:0007669"/>
    <property type="project" value="InterPro"/>
</dbReference>
<name>A0A4Y2NSD3_ARAVE</name>
<dbReference type="GO" id="GO:0004523">
    <property type="term" value="F:RNA-DNA hybrid ribonuclease activity"/>
    <property type="evidence" value="ECO:0007669"/>
    <property type="project" value="InterPro"/>
</dbReference>
<dbReference type="OrthoDB" id="6515318at2759"/>
<dbReference type="AlphaFoldDB" id="A0A4Y2NSD3"/>
<dbReference type="SUPFAM" id="SSF53098">
    <property type="entry name" value="Ribonuclease H-like"/>
    <property type="match status" value="1"/>
</dbReference>
<dbReference type="PROSITE" id="PS50879">
    <property type="entry name" value="RNASE_H_1"/>
    <property type="match status" value="1"/>
</dbReference>
<dbReference type="InterPro" id="IPR036397">
    <property type="entry name" value="RNaseH_sf"/>
</dbReference>
<evidence type="ECO:0000313" key="3">
    <source>
        <dbReference type="Proteomes" id="UP000499080"/>
    </source>
</evidence>
<dbReference type="Gene3D" id="3.30.420.10">
    <property type="entry name" value="Ribonuclease H-like superfamily/Ribonuclease H"/>
    <property type="match status" value="1"/>
</dbReference>
<proteinExistence type="predicted"/>
<keyword evidence="3" id="KW-1185">Reference proteome</keyword>
<comment type="caution">
    <text evidence="2">The sequence shown here is derived from an EMBL/GenBank/DDBJ whole genome shotgun (WGS) entry which is preliminary data.</text>
</comment>
<protein>
    <recommendedName>
        <fullName evidence="1">RNase H type-1 domain-containing protein</fullName>
    </recommendedName>
</protein>
<dbReference type="InterPro" id="IPR012337">
    <property type="entry name" value="RNaseH-like_sf"/>
</dbReference>
<dbReference type="EMBL" id="BGPR01009814">
    <property type="protein sequence ID" value="GBN42458.1"/>
    <property type="molecule type" value="Genomic_DNA"/>
</dbReference>
<dbReference type="Proteomes" id="UP000499080">
    <property type="component" value="Unassembled WGS sequence"/>
</dbReference>
<dbReference type="InterPro" id="IPR002156">
    <property type="entry name" value="RNaseH_domain"/>
</dbReference>
<sequence>MARIIFTNLLEAQNIYLFWIKAHSGYFGNEQADHFAKQAIEISSNVLTLKQSISHLKRGLQKDLLTKWQKIWTDGDTGRSTYLIAAKVSFKPLHWNREDILFFTNHGPFPIYFHRFKFAPSPFCSCSEIGTPLHQATSGVFTLSWHMKLPAIQLQDQ</sequence>
<organism evidence="2 3">
    <name type="scientific">Araneus ventricosus</name>
    <name type="common">Orbweaver spider</name>
    <name type="synonym">Epeira ventricosa</name>
    <dbReference type="NCBI Taxonomy" id="182803"/>
    <lineage>
        <taxon>Eukaryota</taxon>
        <taxon>Metazoa</taxon>
        <taxon>Ecdysozoa</taxon>
        <taxon>Arthropoda</taxon>
        <taxon>Chelicerata</taxon>
        <taxon>Arachnida</taxon>
        <taxon>Araneae</taxon>
        <taxon>Araneomorphae</taxon>
        <taxon>Entelegynae</taxon>
        <taxon>Araneoidea</taxon>
        <taxon>Araneidae</taxon>
        <taxon>Araneus</taxon>
    </lineage>
</organism>
<gene>
    <name evidence="2" type="ORF">AVEN_265218_1</name>
</gene>